<dbReference type="RefSeq" id="WP_203944973.1">
    <property type="nucleotide sequence ID" value="NZ_BOOR01000021.1"/>
</dbReference>
<keyword evidence="2" id="KW-1185">Reference proteome</keyword>
<dbReference type="AlphaFoldDB" id="A0A8J3UZ46"/>
<dbReference type="EMBL" id="BOOR01000021">
    <property type="protein sequence ID" value="GII54759.1"/>
    <property type="molecule type" value="Genomic_DNA"/>
</dbReference>
<evidence type="ECO:0000313" key="1">
    <source>
        <dbReference type="EMBL" id="GII54759.1"/>
    </source>
</evidence>
<gene>
    <name evidence="1" type="ORF">Pth03_31480</name>
</gene>
<organism evidence="1 2">
    <name type="scientific">Planotetraspora thailandica</name>
    <dbReference type="NCBI Taxonomy" id="487172"/>
    <lineage>
        <taxon>Bacteria</taxon>
        <taxon>Bacillati</taxon>
        <taxon>Actinomycetota</taxon>
        <taxon>Actinomycetes</taxon>
        <taxon>Streptosporangiales</taxon>
        <taxon>Streptosporangiaceae</taxon>
        <taxon>Planotetraspora</taxon>
    </lineage>
</organism>
<sequence length="131" mass="14430">MAARWAKANKIAGYYVVLKVFGGYRSCADQPQGWHQYAPGGSLDLQAGYSAVVSPGFFRYDQKTPMLPRDPARFRKDATTVATSGAPFQLVTTFNEWGEGTSVESTTDWPSKDGHGVYIDILHEVFGAHPR</sequence>
<reference evidence="1" key="1">
    <citation type="submission" date="2021-01" db="EMBL/GenBank/DDBJ databases">
        <title>Whole genome shotgun sequence of Planotetraspora thailandica NBRC 104271.</title>
        <authorList>
            <person name="Komaki H."/>
            <person name="Tamura T."/>
        </authorList>
    </citation>
    <scope>NUCLEOTIDE SEQUENCE</scope>
    <source>
        <strain evidence="1">NBRC 104271</strain>
    </source>
</reference>
<proteinExistence type="predicted"/>
<protein>
    <submittedName>
        <fullName evidence="1">Uncharacterized protein</fullName>
    </submittedName>
</protein>
<comment type="caution">
    <text evidence="1">The sequence shown here is derived from an EMBL/GenBank/DDBJ whole genome shotgun (WGS) entry which is preliminary data.</text>
</comment>
<accession>A0A8J3UZ46</accession>
<evidence type="ECO:0000313" key="2">
    <source>
        <dbReference type="Proteomes" id="UP000605992"/>
    </source>
</evidence>
<dbReference type="Gene3D" id="3.20.20.80">
    <property type="entry name" value="Glycosidases"/>
    <property type="match status" value="1"/>
</dbReference>
<dbReference type="Proteomes" id="UP000605992">
    <property type="component" value="Unassembled WGS sequence"/>
</dbReference>
<name>A0A8J3UZ46_9ACTN</name>